<protein>
    <submittedName>
        <fullName evidence="2">Uncharacterized protein</fullName>
    </submittedName>
</protein>
<evidence type="ECO:0000313" key="3">
    <source>
        <dbReference type="Proteomes" id="UP001412067"/>
    </source>
</evidence>
<organism evidence="2 3">
    <name type="scientific">Platanthera guangdongensis</name>
    <dbReference type="NCBI Taxonomy" id="2320717"/>
    <lineage>
        <taxon>Eukaryota</taxon>
        <taxon>Viridiplantae</taxon>
        <taxon>Streptophyta</taxon>
        <taxon>Embryophyta</taxon>
        <taxon>Tracheophyta</taxon>
        <taxon>Spermatophyta</taxon>
        <taxon>Magnoliopsida</taxon>
        <taxon>Liliopsida</taxon>
        <taxon>Asparagales</taxon>
        <taxon>Orchidaceae</taxon>
        <taxon>Orchidoideae</taxon>
        <taxon>Orchideae</taxon>
        <taxon>Orchidinae</taxon>
        <taxon>Platanthera</taxon>
    </lineage>
</organism>
<reference evidence="2 3" key="1">
    <citation type="journal article" date="2022" name="Nat. Plants">
        <title>Genomes of leafy and leafless Platanthera orchids illuminate the evolution of mycoheterotrophy.</title>
        <authorList>
            <person name="Li M.H."/>
            <person name="Liu K.W."/>
            <person name="Li Z."/>
            <person name="Lu H.C."/>
            <person name="Ye Q.L."/>
            <person name="Zhang D."/>
            <person name="Wang J.Y."/>
            <person name="Li Y.F."/>
            <person name="Zhong Z.M."/>
            <person name="Liu X."/>
            <person name="Yu X."/>
            <person name="Liu D.K."/>
            <person name="Tu X.D."/>
            <person name="Liu B."/>
            <person name="Hao Y."/>
            <person name="Liao X.Y."/>
            <person name="Jiang Y.T."/>
            <person name="Sun W.H."/>
            <person name="Chen J."/>
            <person name="Chen Y.Q."/>
            <person name="Ai Y."/>
            <person name="Zhai J.W."/>
            <person name="Wu S.S."/>
            <person name="Zhou Z."/>
            <person name="Hsiao Y.Y."/>
            <person name="Wu W.L."/>
            <person name="Chen Y.Y."/>
            <person name="Lin Y.F."/>
            <person name="Hsu J.L."/>
            <person name="Li C.Y."/>
            <person name="Wang Z.W."/>
            <person name="Zhao X."/>
            <person name="Zhong W.Y."/>
            <person name="Ma X.K."/>
            <person name="Ma L."/>
            <person name="Huang J."/>
            <person name="Chen G.Z."/>
            <person name="Huang M.Z."/>
            <person name="Huang L."/>
            <person name="Peng D.H."/>
            <person name="Luo Y.B."/>
            <person name="Zou S.Q."/>
            <person name="Chen S.P."/>
            <person name="Lan S."/>
            <person name="Tsai W.C."/>
            <person name="Van de Peer Y."/>
            <person name="Liu Z.J."/>
        </authorList>
    </citation>
    <scope>NUCLEOTIDE SEQUENCE [LARGE SCALE GENOMIC DNA]</scope>
    <source>
        <strain evidence="2">Lor288</strain>
    </source>
</reference>
<evidence type="ECO:0000256" key="1">
    <source>
        <dbReference type="SAM" id="MobiDB-lite"/>
    </source>
</evidence>
<feature type="region of interest" description="Disordered" evidence="1">
    <location>
        <begin position="49"/>
        <end position="70"/>
    </location>
</feature>
<keyword evidence="3" id="KW-1185">Reference proteome</keyword>
<dbReference type="Proteomes" id="UP001412067">
    <property type="component" value="Unassembled WGS sequence"/>
</dbReference>
<sequence length="187" mass="20751">MPAVKGDEEDIARRKEMAKRSLKCQNFRTTTYIDEFGGFTYSPCFADPSSPRFQEESDDSGGEAGGWKEGEDWSEVMKAKEGFFGSGTVIRQQELRPGLLRNKFEPHYRLVIVDIARNISSLIHRRVSLSGYVSFDPNSAGELLRAERHLQAELCLMAGAPHGELKGGPATATIIEDEGKPRKIVCA</sequence>
<accession>A0ABR2MP51</accession>
<comment type="caution">
    <text evidence="2">The sequence shown here is derived from an EMBL/GenBank/DDBJ whole genome shotgun (WGS) entry which is preliminary data.</text>
</comment>
<evidence type="ECO:0000313" key="2">
    <source>
        <dbReference type="EMBL" id="KAK8964748.1"/>
    </source>
</evidence>
<gene>
    <name evidence="2" type="ORF">KSP40_PGU012721</name>
</gene>
<dbReference type="EMBL" id="JBBWWR010000006">
    <property type="protein sequence ID" value="KAK8964748.1"/>
    <property type="molecule type" value="Genomic_DNA"/>
</dbReference>
<proteinExistence type="predicted"/>
<name>A0ABR2MP51_9ASPA</name>